<evidence type="ECO:0000313" key="11">
    <source>
        <dbReference type="EMBL" id="CBG40162.1"/>
    </source>
</evidence>
<evidence type="ECO:0000256" key="2">
    <source>
        <dbReference type="ARBA" id="ARBA00012687"/>
    </source>
</evidence>
<dbReference type="HOGENOM" id="CLU_036577_3_1_7"/>
<proteinExistence type="predicted"/>
<comment type="function">
    <text evidence="1">Condensation of UDP-2,3-diacylglucosamine and 2,3-diacylglucosamine-1-phosphate to form lipid A disaccharide, a precursor of lipid A, a phosphorylated glycolipid that anchors the lipopolysaccharide to the outer membrane of the cell.</text>
</comment>
<sequence length="352" mass="40384">MKLLVSALEPSSNEHLKALLKLLPKKIQLMGIFDASLGDPSFLPEDFSVMGFWDVFKKLPFFLRVQRHMLKLAKDADKILFLDSSSFHIPLGKKLKKLYPQKELIYYILPQVWAWKPWRAGVIESTFDRLGAILPFELDYYKSKAQYVGHPLLDSIKNFRDCLHGEGIVFMPGSRKGEIGRIFPIFCELANRFFSDKRKILVVPMAFWHLDLQKIYGEGVEDFEISFDAHQSLYGAEFAFICSGTATLEAALIGVPFVLAYKARWLDYIIARSLVNLHYIGLANIFFNALNGQPPGRGESRLHPEIIQGDMSSESLFEAYRIMDREEFFQNAKKIRQYLKHGSASTIASWLE</sequence>
<dbReference type="Pfam" id="PF02684">
    <property type="entry name" value="LpxB"/>
    <property type="match status" value="1"/>
</dbReference>
<dbReference type="RefSeq" id="WP_013023235.1">
    <property type="nucleotide sequence ID" value="NC_013949.1"/>
</dbReference>
<protein>
    <recommendedName>
        <fullName evidence="3 10">Lipid-A-disaccharide synthase</fullName>
        <ecNumber evidence="2 10">2.4.1.182</ecNumber>
    </recommendedName>
</protein>
<comment type="catalytic activity">
    <reaction evidence="9">
        <text>a lipid X + a UDP-2-N,3-O-bis[(3R)-3-hydroxyacyl]-alpha-D-glucosamine = a lipid A disaccharide + UDP + H(+)</text>
        <dbReference type="Rhea" id="RHEA:67828"/>
        <dbReference type="ChEBI" id="CHEBI:15378"/>
        <dbReference type="ChEBI" id="CHEBI:58223"/>
        <dbReference type="ChEBI" id="CHEBI:137748"/>
        <dbReference type="ChEBI" id="CHEBI:176338"/>
        <dbReference type="ChEBI" id="CHEBI:176343"/>
        <dbReference type="EC" id="2.4.1.182"/>
    </reaction>
</comment>
<evidence type="ECO:0000256" key="4">
    <source>
        <dbReference type="ARBA" id="ARBA00022516"/>
    </source>
</evidence>
<dbReference type="KEGG" id="hms:HMU09050"/>
<dbReference type="PANTHER" id="PTHR30372">
    <property type="entry name" value="LIPID-A-DISACCHARIDE SYNTHASE"/>
    <property type="match status" value="1"/>
</dbReference>
<dbReference type="EC" id="2.4.1.182" evidence="2 10"/>
<dbReference type="eggNOG" id="COG0763">
    <property type="taxonomic scope" value="Bacteria"/>
</dbReference>
<keyword evidence="4" id="KW-0444">Lipid biosynthesis</keyword>
<accession>D3UI39</accession>
<keyword evidence="7 11" id="KW-0808">Transferase</keyword>
<keyword evidence="12" id="KW-1185">Reference proteome</keyword>
<dbReference type="CAZy" id="GT19">
    <property type="family name" value="Glycosyltransferase Family 19"/>
</dbReference>
<dbReference type="SUPFAM" id="SSF53756">
    <property type="entry name" value="UDP-Glycosyltransferase/glycogen phosphorylase"/>
    <property type="match status" value="1"/>
</dbReference>
<dbReference type="NCBIfam" id="TIGR00215">
    <property type="entry name" value="lpxB"/>
    <property type="match status" value="1"/>
</dbReference>
<evidence type="ECO:0000256" key="1">
    <source>
        <dbReference type="ARBA" id="ARBA00002056"/>
    </source>
</evidence>
<evidence type="ECO:0000256" key="7">
    <source>
        <dbReference type="ARBA" id="ARBA00022679"/>
    </source>
</evidence>
<dbReference type="GO" id="GO:0009245">
    <property type="term" value="P:lipid A biosynthetic process"/>
    <property type="evidence" value="ECO:0007669"/>
    <property type="project" value="UniProtKB-UniRule"/>
</dbReference>
<dbReference type="PANTHER" id="PTHR30372:SF4">
    <property type="entry name" value="LIPID-A-DISACCHARIDE SYNTHASE, MITOCHONDRIAL-RELATED"/>
    <property type="match status" value="1"/>
</dbReference>
<organism evidence="11 12">
    <name type="scientific">Helicobacter mustelae (strain ATCC 43772 / CCUG 25715 / CIP 103759 / LMG 18044 / NCTC 12198 / R85-136P)</name>
    <name type="common">Campylobacter mustelae</name>
    <dbReference type="NCBI Taxonomy" id="679897"/>
    <lineage>
        <taxon>Bacteria</taxon>
        <taxon>Pseudomonadati</taxon>
        <taxon>Campylobacterota</taxon>
        <taxon>Epsilonproteobacteria</taxon>
        <taxon>Campylobacterales</taxon>
        <taxon>Helicobacteraceae</taxon>
        <taxon>Helicobacter</taxon>
    </lineage>
</organism>
<evidence type="ECO:0000256" key="9">
    <source>
        <dbReference type="ARBA" id="ARBA00048975"/>
    </source>
</evidence>
<dbReference type="GO" id="GO:0005543">
    <property type="term" value="F:phospholipid binding"/>
    <property type="evidence" value="ECO:0007669"/>
    <property type="project" value="TreeGrafter"/>
</dbReference>
<keyword evidence="8" id="KW-0443">Lipid metabolism</keyword>
<gene>
    <name evidence="11" type="primary">lpxB</name>
    <name evidence="11" type="ordered locus">HMU09050</name>
</gene>
<dbReference type="GO" id="GO:0016020">
    <property type="term" value="C:membrane"/>
    <property type="evidence" value="ECO:0007669"/>
    <property type="project" value="GOC"/>
</dbReference>
<dbReference type="GO" id="GO:0008915">
    <property type="term" value="F:lipid-A-disaccharide synthase activity"/>
    <property type="evidence" value="ECO:0007669"/>
    <property type="project" value="UniProtKB-UniRule"/>
</dbReference>
<dbReference type="Proteomes" id="UP000001522">
    <property type="component" value="Chromosome"/>
</dbReference>
<evidence type="ECO:0000256" key="8">
    <source>
        <dbReference type="ARBA" id="ARBA00023098"/>
    </source>
</evidence>
<evidence type="ECO:0000256" key="5">
    <source>
        <dbReference type="ARBA" id="ARBA00022556"/>
    </source>
</evidence>
<keyword evidence="5" id="KW-0441">Lipid A biosynthesis</keyword>
<keyword evidence="6 11" id="KW-0328">Glycosyltransferase</keyword>
<evidence type="ECO:0000256" key="6">
    <source>
        <dbReference type="ARBA" id="ARBA00022676"/>
    </source>
</evidence>
<dbReference type="AlphaFoldDB" id="D3UI39"/>
<dbReference type="EMBL" id="FN555004">
    <property type="protein sequence ID" value="CBG40162.1"/>
    <property type="molecule type" value="Genomic_DNA"/>
</dbReference>
<dbReference type="InterPro" id="IPR003835">
    <property type="entry name" value="Glyco_trans_19"/>
</dbReference>
<name>D3UI39_HELM1</name>
<evidence type="ECO:0000313" key="12">
    <source>
        <dbReference type="Proteomes" id="UP000001522"/>
    </source>
</evidence>
<dbReference type="STRING" id="679897.HMU09050"/>
<reference evidence="11 12" key="1">
    <citation type="journal article" date="2010" name="BMC Genomics">
        <title>Comparative genomics and proteomics of Helicobacter mustelae, an ulcerogenic and carcinogenic gastric pathogen.</title>
        <authorList>
            <person name="O'Toole P.W."/>
            <person name="Snelling W.J."/>
            <person name="Canchaya C."/>
            <person name="Forde B.M."/>
            <person name="Hardie K.R."/>
            <person name="Josenhans C."/>
            <person name="Graham R.L.J."/>
            <person name="McMullan G."/>
            <person name="Parkhill J."/>
            <person name="Belda E."/>
            <person name="Bentley S.D."/>
        </authorList>
    </citation>
    <scope>NUCLEOTIDE SEQUENCE [LARGE SCALE GENOMIC DNA]</scope>
    <source>
        <strain evidence="12">ATCC 43772 / LMG 18044 / NCTC 12198 / 12198</strain>
    </source>
</reference>
<evidence type="ECO:0000256" key="3">
    <source>
        <dbReference type="ARBA" id="ARBA00020902"/>
    </source>
</evidence>
<evidence type="ECO:0000256" key="10">
    <source>
        <dbReference type="NCBIfam" id="TIGR00215"/>
    </source>
</evidence>